<keyword evidence="2" id="KW-1185">Reference proteome</keyword>
<reference evidence="1 2" key="1">
    <citation type="submission" date="2019-05" db="EMBL/GenBank/DDBJ databases">
        <title>Another draft genome of Portunus trituberculatus and its Hox gene families provides insights of decapod evolution.</title>
        <authorList>
            <person name="Jeong J.-H."/>
            <person name="Song I."/>
            <person name="Kim S."/>
            <person name="Choi T."/>
            <person name="Kim D."/>
            <person name="Ryu S."/>
            <person name="Kim W."/>
        </authorList>
    </citation>
    <scope>NUCLEOTIDE SEQUENCE [LARGE SCALE GENOMIC DNA]</scope>
    <source>
        <tissue evidence="1">Muscle</tissue>
    </source>
</reference>
<dbReference type="AlphaFoldDB" id="A0A5B7IG61"/>
<name>A0A5B7IG61_PORTR</name>
<protein>
    <submittedName>
        <fullName evidence="1">Uncharacterized protein</fullName>
    </submittedName>
</protein>
<dbReference type="EMBL" id="VSRR010056541">
    <property type="protein sequence ID" value="MPC81303.1"/>
    <property type="molecule type" value="Genomic_DNA"/>
</dbReference>
<comment type="caution">
    <text evidence="1">The sequence shown here is derived from an EMBL/GenBank/DDBJ whole genome shotgun (WGS) entry which is preliminary data.</text>
</comment>
<dbReference type="Proteomes" id="UP000324222">
    <property type="component" value="Unassembled WGS sequence"/>
</dbReference>
<evidence type="ECO:0000313" key="2">
    <source>
        <dbReference type="Proteomes" id="UP000324222"/>
    </source>
</evidence>
<organism evidence="1 2">
    <name type="scientific">Portunus trituberculatus</name>
    <name type="common">Swimming crab</name>
    <name type="synonym">Neptunus trituberculatus</name>
    <dbReference type="NCBI Taxonomy" id="210409"/>
    <lineage>
        <taxon>Eukaryota</taxon>
        <taxon>Metazoa</taxon>
        <taxon>Ecdysozoa</taxon>
        <taxon>Arthropoda</taxon>
        <taxon>Crustacea</taxon>
        <taxon>Multicrustacea</taxon>
        <taxon>Malacostraca</taxon>
        <taxon>Eumalacostraca</taxon>
        <taxon>Eucarida</taxon>
        <taxon>Decapoda</taxon>
        <taxon>Pleocyemata</taxon>
        <taxon>Brachyura</taxon>
        <taxon>Eubrachyura</taxon>
        <taxon>Portunoidea</taxon>
        <taxon>Portunidae</taxon>
        <taxon>Portuninae</taxon>
        <taxon>Portunus</taxon>
    </lineage>
</organism>
<accession>A0A5B7IG61</accession>
<gene>
    <name evidence="1" type="ORF">E2C01_075910</name>
</gene>
<proteinExistence type="predicted"/>
<sequence>MLNKKSLFTLTLPAPPHPTSHQTMPSAQSLLRHTLPFHCSLPQPVHRCCCSPNQPPHSPTVKPLLASPQLRIFHLDPFTTQLLSHFLPRLSFSLSYRPALLPFSPVVVILYSDFAAWITSSCLAVP</sequence>
<evidence type="ECO:0000313" key="1">
    <source>
        <dbReference type="EMBL" id="MPC81303.1"/>
    </source>
</evidence>